<sequence length="97" mass="10024">MLFTTFASTFLVLPSLLNVIASPAPAPQPAPEPAPIPPELGPIIAAKNNLAGTAMYSDDPRFSSTKSYSNAAMTSQVPLSYISVASITAGTLLVAFI</sequence>
<feature type="signal peptide" evidence="1">
    <location>
        <begin position="1"/>
        <end position="21"/>
    </location>
</feature>
<gene>
    <name evidence="2" type="ORF">LshimejAT787_0404090</name>
</gene>
<accession>A0A9P3UL75</accession>
<dbReference type="OrthoDB" id="3060579at2759"/>
<dbReference type="AlphaFoldDB" id="A0A9P3UL75"/>
<evidence type="ECO:0000313" key="2">
    <source>
        <dbReference type="EMBL" id="GLB37358.1"/>
    </source>
</evidence>
<evidence type="ECO:0000313" key="3">
    <source>
        <dbReference type="Proteomes" id="UP001063166"/>
    </source>
</evidence>
<feature type="chain" id="PRO_5040150331" evidence="1">
    <location>
        <begin position="22"/>
        <end position="97"/>
    </location>
</feature>
<protein>
    <submittedName>
        <fullName evidence="2">Uncharacterized protein</fullName>
    </submittedName>
</protein>
<dbReference type="Proteomes" id="UP001063166">
    <property type="component" value="Unassembled WGS sequence"/>
</dbReference>
<proteinExistence type="predicted"/>
<organism evidence="2 3">
    <name type="scientific">Lyophyllum shimeji</name>
    <name type="common">Hon-shimeji</name>
    <name type="synonym">Tricholoma shimeji</name>
    <dbReference type="NCBI Taxonomy" id="47721"/>
    <lineage>
        <taxon>Eukaryota</taxon>
        <taxon>Fungi</taxon>
        <taxon>Dikarya</taxon>
        <taxon>Basidiomycota</taxon>
        <taxon>Agaricomycotina</taxon>
        <taxon>Agaricomycetes</taxon>
        <taxon>Agaricomycetidae</taxon>
        <taxon>Agaricales</taxon>
        <taxon>Tricholomatineae</taxon>
        <taxon>Lyophyllaceae</taxon>
        <taxon>Lyophyllum</taxon>
    </lineage>
</organism>
<name>A0A9P3UL75_LYOSH</name>
<keyword evidence="3" id="KW-1185">Reference proteome</keyword>
<reference evidence="2" key="1">
    <citation type="submission" date="2022-07" db="EMBL/GenBank/DDBJ databases">
        <title>The genome of Lyophyllum shimeji provides insight into the initial evolution of ectomycorrhizal fungal genome.</title>
        <authorList>
            <person name="Kobayashi Y."/>
            <person name="Shibata T."/>
            <person name="Hirakawa H."/>
            <person name="Shigenobu S."/>
            <person name="Nishiyama T."/>
            <person name="Yamada A."/>
            <person name="Hasebe M."/>
            <person name="Kawaguchi M."/>
        </authorList>
    </citation>
    <scope>NUCLEOTIDE SEQUENCE</scope>
    <source>
        <strain evidence="2">AT787</strain>
    </source>
</reference>
<evidence type="ECO:0000256" key="1">
    <source>
        <dbReference type="SAM" id="SignalP"/>
    </source>
</evidence>
<dbReference type="EMBL" id="BRPK01000004">
    <property type="protein sequence ID" value="GLB37358.1"/>
    <property type="molecule type" value="Genomic_DNA"/>
</dbReference>
<keyword evidence="1" id="KW-0732">Signal</keyword>
<comment type="caution">
    <text evidence="2">The sequence shown here is derived from an EMBL/GenBank/DDBJ whole genome shotgun (WGS) entry which is preliminary data.</text>
</comment>